<dbReference type="EMBL" id="CP018171">
    <property type="protein sequence ID" value="APH71885.1"/>
    <property type="molecule type" value="Genomic_DNA"/>
</dbReference>
<dbReference type="Proteomes" id="UP000182840">
    <property type="component" value="Chromosome"/>
</dbReference>
<dbReference type="PROSITE" id="PS50995">
    <property type="entry name" value="HTH_MARR_2"/>
    <property type="match status" value="1"/>
</dbReference>
<dbReference type="Pfam" id="PF12802">
    <property type="entry name" value="MarR_2"/>
    <property type="match status" value="1"/>
</dbReference>
<accession>A0A1L3SRD9</accession>
<dbReference type="InterPro" id="IPR000835">
    <property type="entry name" value="HTH_MarR-typ"/>
</dbReference>
<evidence type="ECO:0000313" key="2">
    <source>
        <dbReference type="EMBL" id="APH71885.1"/>
    </source>
</evidence>
<dbReference type="GO" id="GO:0006950">
    <property type="term" value="P:response to stress"/>
    <property type="evidence" value="ECO:0007669"/>
    <property type="project" value="TreeGrafter"/>
</dbReference>
<dbReference type="Gene3D" id="1.10.10.10">
    <property type="entry name" value="Winged helix-like DNA-binding domain superfamily/Winged helix DNA-binding domain"/>
    <property type="match status" value="1"/>
</dbReference>
<dbReference type="KEGG" id="meso:BSQ44_11290"/>
<feature type="domain" description="HTH marR-type" evidence="1">
    <location>
        <begin position="30"/>
        <end position="171"/>
    </location>
</feature>
<dbReference type="InterPro" id="IPR036390">
    <property type="entry name" value="WH_DNA-bd_sf"/>
</dbReference>
<sequence>MAQKNSESGIIFDDMRAFAELWARELPSSDPELFGLIGSILRLASLLENEFRSYTQATFDMGTGDMRILLALRRAGAPFAMRPTDLFQSLLITSGAVTKQVERLTRRGLVDRIPDANRKRSWQIHLTEKGKEVTDVALEAIGSRFDIASAFHRIPLSERRAGNEFLVKMIEGYKASPNEAAG</sequence>
<dbReference type="RefSeq" id="WP_072604108.1">
    <property type="nucleotide sequence ID" value="NZ_CP018171.1"/>
</dbReference>
<dbReference type="PANTHER" id="PTHR33164">
    <property type="entry name" value="TRANSCRIPTIONAL REGULATOR, MARR FAMILY"/>
    <property type="match status" value="1"/>
</dbReference>
<dbReference type="PANTHER" id="PTHR33164:SF104">
    <property type="entry name" value="TRANSCRIPTIONAL REGULATORY PROTEIN"/>
    <property type="match status" value="1"/>
</dbReference>
<name>A0A1L3SRD9_9HYPH</name>
<dbReference type="PRINTS" id="PR00598">
    <property type="entry name" value="HTHMARR"/>
</dbReference>
<reference evidence="3" key="1">
    <citation type="submission" date="2016-11" db="EMBL/GenBank/DDBJ databases">
        <title>Mesorhizobium oceanicum sp. nov., isolated from deep seawater in South China Sea.</title>
        <authorList>
            <person name="Fu G.-Y."/>
        </authorList>
    </citation>
    <scope>NUCLEOTIDE SEQUENCE [LARGE SCALE GENOMIC DNA]</scope>
    <source>
        <strain evidence="3">B7</strain>
    </source>
</reference>
<protein>
    <recommendedName>
        <fullName evidence="1">HTH marR-type domain-containing protein</fullName>
    </recommendedName>
</protein>
<evidence type="ECO:0000259" key="1">
    <source>
        <dbReference type="PROSITE" id="PS50995"/>
    </source>
</evidence>
<dbReference type="InterPro" id="IPR039422">
    <property type="entry name" value="MarR/SlyA-like"/>
</dbReference>
<dbReference type="InterPro" id="IPR036388">
    <property type="entry name" value="WH-like_DNA-bd_sf"/>
</dbReference>
<gene>
    <name evidence="2" type="ORF">BSQ44_11290</name>
</gene>
<dbReference type="SUPFAM" id="SSF46785">
    <property type="entry name" value="Winged helix' DNA-binding domain"/>
    <property type="match status" value="1"/>
</dbReference>
<proteinExistence type="predicted"/>
<dbReference type="AlphaFoldDB" id="A0A1L3SRD9"/>
<dbReference type="STRING" id="1670800.BSQ44_11290"/>
<dbReference type="OrthoDB" id="32523at2"/>
<dbReference type="SMART" id="SM00347">
    <property type="entry name" value="HTH_MARR"/>
    <property type="match status" value="1"/>
</dbReference>
<keyword evidence="3" id="KW-1185">Reference proteome</keyword>
<organism evidence="2 3">
    <name type="scientific">Aquibium oceanicum</name>
    <dbReference type="NCBI Taxonomy" id="1670800"/>
    <lineage>
        <taxon>Bacteria</taxon>
        <taxon>Pseudomonadati</taxon>
        <taxon>Pseudomonadota</taxon>
        <taxon>Alphaproteobacteria</taxon>
        <taxon>Hyphomicrobiales</taxon>
        <taxon>Phyllobacteriaceae</taxon>
        <taxon>Aquibium</taxon>
    </lineage>
</organism>
<evidence type="ECO:0000313" key="3">
    <source>
        <dbReference type="Proteomes" id="UP000182840"/>
    </source>
</evidence>
<dbReference type="GO" id="GO:0003700">
    <property type="term" value="F:DNA-binding transcription factor activity"/>
    <property type="evidence" value="ECO:0007669"/>
    <property type="project" value="InterPro"/>
</dbReference>